<proteinExistence type="inferred from homology"/>
<name>A0A9X3AQ80_9GAMM</name>
<evidence type="ECO:0000259" key="2">
    <source>
        <dbReference type="Pfam" id="PF13098"/>
    </source>
</evidence>
<evidence type="ECO:0000256" key="1">
    <source>
        <dbReference type="RuleBase" id="RU364038"/>
    </source>
</evidence>
<dbReference type="AlphaFoldDB" id="A0A9X3AQ80"/>
<dbReference type="PANTHER" id="PTHR35272:SF3">
    <property type="entry name" value="THIOL:DISULFIDE INTERCHANGE PROTEIN DSBC"/>
    <property type="match status" value="1"/>
</dbReference>
<dbReference type="SUPFAM" id="SSF52833">
    <property type="entry name" value="Thioredoxin-like"/>
    <property type="match status" value="1"/>
</dbReference>
<protein>
    <recommendedName>
        <fullName evidence="1">Thiol:disulfide interchange protein</fullName>
    </recommendedName>
</protein>
<comment type="subcellular location">
    <subcellularLocation>
        <location evidence="1">Periplasm</location>
    </subcellularLocation>
</comment>
<dbReference type="PANTHER" id="PTHR35272">
    <property type="entry name" value="THIOL:DISULFIDE INTERCHANGE PROTEIN DSBC-RELATED"/>
    <property type="match status" value="1"/>
</dbReference>
<feature type="chain" id="PRO_5041017073" description="Thiol:disulfide interchange protein" evidence="1">
    <location>
        <begin position="21"/>
        <end position="288"/>
    </location>
</feature>
<dbReference type="InterPro" id="IPR036249">
    <property type="entry name" value="Thioredoxin-like_sf"/>
</dbReference>
<accession>A0A9X3AQ80</accession>
<dbReference type="Proteomes" id="UP001147830">
    <property type="component" value="Unassembled WGS sequence"/>
</dbReference>
<dbReference type="InterPro" id="IPR033954">
    <property type="entry name" value="DiS-bond_Isoase_DsbC/G"/>
</dbReference>
<reference evidence="3" key="2">
    <citation type="submission" date="2022-08" db="EMBL/GenBank/DDBJ databases">
        <authorList>
            <person name="Dong C."/>
        </authorList>
    </citation>
    <scope>NUCLEOTIDE SEQUENCE</scope>
    <source>
        <strain evidence="3">59MF3M-4</strain>
    </source>
</reference>
<keyword evidence="4" id="KW-1185">Reference proteome</keyword>
<dbReference type="RefSeq" id="WP_260974522.1">
    <property type="nucleotide sequence ID" value="NZ_JAOANI010000002.1"/>
</dbReference>
<sequence>MKKTLLAAALGLSLTLPVMGADAAKALPLDKQVEAKLVQAFGPRLQVREVAPLAGNQILEVVLIDGSVMHMTPDLSHFIYRDELYELGAEGPQNITQNRNNPKRAERLAAVSDNQTVVFQAKGEQKALINVFTDIDCGYCQKLHQEIPRLNELGITVRYLAYPRAGIKDPRNGELTDSYRKINYVWCQADRKAAMTSMKNTQRDMNMLGQRLRQSGGSSELEDQYRALQGQVVAMMDKSKDCGAPIAAQYDLGQEVGVTGTPAIVVEDGRLFPGYMPADDLARRLGVM</sequence>
<reference evidence="3" key="1">
    <citation type="journal article" date="2022" name="Front. Microbiol.">
        <title>Genome-based taxonomic rearrangement of Oceanobacter-related bacteria including the description of Thalassolituus hydrocarbonoclasticus sp. nov. and Thalassolituus pacificus sp. nov. and emended description of the genus Thalassolituus.</title>
        <authorList>
            <person name="Dong C."/>
            <person name="Wei L."/>
            <person name="Wang J."/>
            <person name="Lai Q."/>
            <person name="Huang Z."/>
            <person name="Shao Z."/>
        </authorList>
    </citation>
    <scope>NUCLEOTIDE SEQUENCE</scope>
    <source>
        <strain evidence="3">59MF3M-4</strain>
    </source>
</reference>
<gene>
    <name evidence="3" type="ORF">NYR02_00945</name>
</gene>
<comment type="caution">
    <text evidence="3">The sequence shown here is derived from an EMBL/GenBank/DDBJ whole genome shotgun (WGS) entry which is preliminary data.</text>
</comment>
<comment type="similarity">
    <text evidence="1">Belongs to the thioredoxin family. DsbC subfamily.</text>
</comment>
<feature type="domain" description="Thioredoxin-like fold" evidence="2">
    <location>
        <begin position="121"/>
        <end position="284"/>
    </location>
</feature>
<keyword evidence="1" id="KW-0732">Signal</keyword>
<dbReference type="GO" id="GO:0042597">
    <property type="term" value="C:periplasmic space"/>
    <property type="evidence" value="ECO:0007669"/>
    <property type="project" value="UniProtKB-SubCell"/>
</dbReference>
<keyword evidence="1" id="KW-0574">Periplasm</keyword>
<comment type="function">
    <text evidence="1">Required for disulfide bond formation in some periplasmic proteins. Acts by transferring its disulfide bond to other proteins and is reduced in the process.</text>
</comment>
<evidence type="ECO:0000313" key="3">
    <source>
        <dbReference type="EMBL" id="MCT7357589.1"/>
    </source>
</evidence>
<dbReference type="EMBL" id="JAOANI010000002">
    <property type="protein sequence ID" value="MCT7357589.1"/>
    <property type="molecule type" value="Genomic_DNA"/>
</dbReference>
<dbReference type="InterPro" id="IPR012336">
    <property type="entry name" value="Thioredoxin-like_fold"/>
</dbReference>
<dbReference type="InterPro" id="IPR051470">
    <property type="entry name" value="Thiol:disulfide_interchange"/>
</dbReference>
<dbReference type="Pfam" id="PF13098">
    <property type="entry name" value="Thioredoxin_2"/>
    <property type="match status" value="1"/>
</dbReference>
<keyword evidence="1" id="KW-0676">Redox-active center</keyword>
<evidence type="ECO:0000313" key="4">
    <source>
        <dbReference type="Proteomes" id="UP001147830"/>
    </source>
</evidence>
<dbReference type="CDD" id="cd03020">
    <property type="entry name" value="DsbA_DsbC_DsbG"/>
    <property type="match status" value="1"/>
</dbReference>
<organism evidence="3 4">
    <name type="scientific">Thalassolituus pacificus</name>
    <dbReference type="NCBI Taxonomy" id="2975440"/>
    <lineage>
        <taxon>Bacteria</taxon>
        <taxon>Pseudomonadati</taxon>
        <taxon>Pseudomonadota</taxon>
        <taxon>Gammaproteobacteria</taxon>
        <taxon>Oceanospirillales</taxon>
        <taxon>Oceanospirillaceae</taxon>
        <taxon>Thalassolituus</taxon>
    </lineage>
</organism>
<dbReference type="Gene3D" id="3.40.30.10">
    <property type="entry name" value="Glutaredoxin"/>
    <property type="match status" value="1"/>
</dbReference>
<feature type="signal peptide" evidence="1">
    <location>
        <begin position="1"/>
        <end position="20"/>
    </location>
</feature>